<keyword evidence="1" id="KW-0732">Signal</keyword>
<dbReference type="EnsemblMetazoa" id="XM_038205653.1">
    <property type="protein sequence ID" value="XP_038061581.1"/>
    <property type="gene ID" value="LOC119732219"/>
</dbReference>
<accession>A0A914ADL7</accession>
<protein>
    <submittedName>
        <fullName evidence="2">Uncharacterized protein</fullName>
    </submittedName>
</protein>
<sequence>MFKLLVTVFLLSLAVTPSVSWDSRCPPITDFMRLSISSLWREEVEQGGAFWACAACHRMVCTLEQIKTAYYEEGYGTETLSWYNPDPNTLGMSGLGLADVNACSVLTSGPCLFEVDGVRAVRVFPGTQSNHGHALCCQRPDDESDMRSYRFE</sequence>
<proteinExistence type="predicted"/>
<feature type="signal peptide" evidence="1">
    <location>
        <begin position="1"/>
        <end position="20"/>
    </location>
</feature>
<name>A0A914ADL7_PATMI</name>
<dbReference type="Proteomes" id="UP000887568">
    <property type="component" value="Unplaced"/>
</dbReference>
<evidence type="ECO:0000313" key="2">
    <source>
        <dbReference type="EnsemblMetazoa" id="XP_038061581.1"/>
    </source>
</evidence>
<organism evidence="2 3">
    <name type="scientific">Patiria miniata</name>
    <name type="common">Bat star</name>
    <name type="synonym">Asterina miniata</name>
    <dbReference type="NCBI Taxonomy" id="46514"/>
    <lineage>
        <taxon>Eukaryota</taxon>
        <taxon>Metazoa</taxon>
        <taxon>Echinodermata</taxon>
        <taxon>Eleutherozoa</taxon>
        <taxon>Asterozoa</taxon>
        <taxon>Asteroidea</taxon>
        <taxon>Valvatacea</taxon>
        <taxon>Valvatida</taxon>
        <taxon>Asterinidae</taxon>
        <taxon>Patiria</taxon>
    </lineage>
</organism>
<evidence type="ECO:0000256" key="1">
    <source>
        <dbReference type="SAM" id="SignalP"/>
    </source>
</evidence>
<evidence type="ECO:0000313" key="3">
    <source>
        <dbReference type="Proteomes" id="UP000887568"/>
    </source>
</evidence>
<keyword evidence="3" id="KW-1185">Reference proteome</keyword>
<reference evidence="2" key="1">
    <citation type="submission" date="2022-11" db="UniProtKB">
        <authorList>
            <consortium name="EnsemblMetazoa"/>
        </authorList>
    </citation>
    <scope>IDENTIFICATION</scope>
</reference>
<feature type="chain" id="PRO_5037411612" evidence="1">
    <location>
        <begin position="21"/>
        <end position="152"/>
    </location>
</feature>
<dbReference type="RefSeq" id="XP_038061581.1">
    <property type="nucleotide sequence ID" value="XM_038205653.1"/>
</dbReference>
<dbReference type="GeneID" id="119732219"/>
<dbReference type="AlphaFoldDB" id="A0A914ADL7"/>